<dbReference type="GO" id="GO:0046872">
    <property type="term" value="F:metal ion binding"/>
    <property type="evidence" value="ECO:0007669"/>
    <property type="project" value="UniProtKB-KW"/>
</dbReference>
<name>A0A2W2BFQ2_9HYPH</name>
<evidence type="ECO:0000313" key="3">
    <source>
        <dbReference type="EMBL" id="PZF75059.1"/>
    </source>
</evidence>
<dbReference type="InterPro" id="IPR013096">
    <property type="entry name" value="Cupin_2"/>
</dbReference>
<evidence type="ECO:0000259" key="2">
    <source>
        <dbReference type="Pfam" id="PF07883"/>
    </source>
</evidence>
<dbReference type="RefSeq" id="WP_111200356.1">
    <property type="nucleotide sequence ID" value="NZ_QKVK01000018.1"/>
</dbReference>
<evidence type="ECO:0000313" key="4">
    <source>
        <dbReference type="Proteomes" id="UP000248795"/>
    </source>
</evidence>
<dbReference type="PANTHER" id="PTHR35848">
    <property type="entry name" value="OXALATE-BINDING PROTEIN"/>
    <property type="match status" value="1"/>
</dbReference>
<comment type="caution">
    <text evidence="3">The sequence shown here is derived from an EMBL/GenBank/DDBJ whole genome shotgun (WGS) entry which is preliminary data.</text>
</comment>
<dbReference type="Gene3D" id="2.60.120.10">
    <property type="entry name" value="Jelly Rolls"/>
    <property type="match status" value="1"/>
</dbReference>
<dbReference type="EMBL" id="QKVK01000018">
    <property type="protein sequence ID" value="PZF75059.1"/>
    <property type="molecule type" value="Genomic_DNA"/>
</dbReference>
<organism evidence="3 4">
    <name type="scientific">Aestuariivirga litoralis</name>
    <dbReference type="NCBI Taxonomy" id="2650924"/>
    <lineage>
        <taxon>Bacteria</taxon>
        <taxon>Pseudomonadati</taxon>
        <taxon>Pseudomonadota</taxon>
        <taxon>Alphaproteobacteria</taxon>
        <taxon>Hyphomicrobiales</taxon>
        <taxon>Aestuariivirgaceae</taxon>
        <taxon>Aestuariivirga</taxon>
    </lineage>
</organism>
<gene>
    <name evidence="3" type="ORF">DK847_20205</name>
</gene>
<feature type="domain" description="Cupin type-2" evidence="2">
    <location>
        <begin position="47"/>
        <end position="118"/>
    </location>
</feature>
<keyword evidence="1" id="KW-0479">Metal-binding</keyword>
<dbReference type="SUPFAM" id="SSF51182">
    <property type="entry name" value="RmlC-like cupins"/>
    <property type="match status" value="1"/>
</dbReference>
<dbReference type="InterPro" id="IPR011051">
    <property type="entry name" value="RmlC_Cupin_sf"/>
</dbReference>
<dbReference type="Pfam" id="PF07883">
    <property type="entry name" value="Cupin_2"/>
    <property type="match status" value="1"/>
</dbReference>
<dbReference type="PANTHER" id="PTHR35848:SF9">
    <property type="entry name" value="SLL1358 PROTEIN"/>
    <property type="match status" value="1"/>
</dbReference>
<evidence type="ECO:0000256" key="1">
    <source>
        <dbReference type="ARBA" id="ARBA00022723"/>
    </source>
</evidence>
<dbReference type="CDD" id="cd02224">
    <property type="entry name" value="cupin_SPO2919-like"/>
    <property type="match status" value="1"/>
</dbReference>
<proteinExistence type="predicted"/>
<dbReference type="InterPro" id="IPR014710">
    <property type="entry name" value="RmlC-like_jellyroll"/>
</dbReference>
<protein>
    <submittedName>
        <fullName evidence="3">Cupin</fullName>
    </submittedName>
</protein>
<accession>A0A2W2BFQ2</accession>
<sequence>MAEPVKALDLPARTKTIYPAPYAAALEGRAKRALGDVFNLTQFGVNLTVLAPGSSSAHRHWHESEDEFVYVLEGEVTLVDDEGEHLLTPGMCVGFKAAVPNGHKLVNKSSAPATYLEVGTRSEGDRAHYPEADMLAVKEGGKYRLTHKDGTPY</sequence>
<reference evidence="4" key="1">
    <citation type="submission" date="2018-06" db="EMBL/GenBank/DDBJ databases">
        <title>Aestuariibacter litoralis strain KCTC 52945T.</title>
        <authorList>
            <person name="Li X."/>
            <person name="Salam N."/>
            <person name="Li J.-L."/>
            <person name="Chen Y.-M."/>
            <person name="Yang Z.-W."/>
            <person name="Zhang L.-Y."/>
            <person name="Han M.-X."/>
            <person name="Xiao M."/>
            <person name="Li W.-J."/>
        </authorList>
    </citation>
    <scope>NUCLEOTIDE SEQUENCE [LARGE SCALE GENOMIC DNA]</scope>
    <source>
        <strain evidence="4">KCTC 52945</strain>
    </source>
</reference>
<keyword evidence="4" id="KW-1185">Reference proteome</keyword>
<dbReference type="Proteomes" id="UP000248795">
    <property type="component" value="Unassembled WGS sequence"/>
</dbReference>
<dbReference type="InterPro" id="IPR051610">
    <property type="entry name" value="GPI/OXD"/>
</dbReference>
<dbReference type="AlphaFoldDB" id="A0A2W2BFQ2"/>